<protein>
    <submittedName>
        <fullName evidence="1">Uncharacterized protein</fullName>
    </submittedName>
</protein>
<dbReference type="Proteomes" id="UP001163603">
    <property type="component" value="Chromosome 8"/>
</dbReference>
<keyword evidence="2" id="KW-1185">Reference proteome</keyword>
<accession>A0ACC0Y6M9</accession>
<reference evidence="2" key="1">
    <citation type="journal article" date="2023" name="G3 (Bethesda)">
        <title>Genome assembly and association tests identify interacting loci associated with vigor, precocity, and sex in interspecific pistachio rootstocks.</title>
        <authorList>
            <person name="Palmer W."/>
            <person name="Jacygrad E."/>
            <person name="Sagayaradj S."/>
            <person name="Cavanaugh K."/>
            <person name="Han R."/>
            <person name="Bertier L."/>
            <person name="Beede B."/>
            <person name="Kafkas S."/>
            <person name="Golino D."/>
            <person name="Preece J."/>
            <person name="Michelmore R."/>
        </authorList>
    </citation>
    <scope>NUCLEOTIDE SEQUENCE [LARGE SCALE GENOMIC DNA]</scope>
</reference>
<evidence type="ECO:0000313" key="2">
    <source>
        <dbReference type="Proteomes" id="UP001163603"/>
    </source>
</evidence>
<dbReference type="EMBL" id="CM047743">
    <property type="protein sequence ID" value="KAJ0030932.1"/>
    <property type="molecule type" value="Genomic_DNA"/>
</dbReference>
<name>A0ACC0Y6M9_9ROSI</name>
<proteinExistence type="predicted"/>
<comment type="caution">
    <text evidence="1">The sequence shown here is derived from an EMBL/GenBank/DDBJ whole genome shotgun (WGS) entry which is preliminary data.</text>
</comment>
<organism evidence="1 2">
    <name type="scientific">Pistacia integerrima</name>
    <dbReference type="NCBI Taxonomy" id="434235"/>
    <lineage>
        <taxon>Eukaryota</taxon>
        <taxon>Viridiplantae</taxon>
        <taxon>Streptophyta</taxon>
        <taxon>Embryophyta</taxon>
        <taxon>Tracheophyta</taxon>
        <taxon>Spermatophyta</taxon>
        <taxon>Magnoliopsida</taxon>
        <taxon>eudicotyledons</taxon>
        <taxon>Gunneridae</taxon>
        <taxon>Pentapetalae</taxon>
        <taxon>rosids</taxon>
        <taxon>malvids</taxon>
        <taxon>Sapindales</taxon>
        <taxon>Anacardiaceae</taxon>
        <taxon>Pistacia</taxon>
    </lineage>
</organism>
<gene>
    <name evidence="1" type="ORF">Pint_13108</name>
</gene>
<evidence type="ECO:0000313" key="1">
    <source>
        <dbReference type="EMBL" id="KAJ0030932.1"/>
    </source>
</evidence>
<sequence length="780" mass="84151">MLNLIYSRYLLPLLLQYDSTAEESDTKESHGVGASVQIAKNMHAVRAAHALSRLSGLCADEVSTPYNEAAAGALRALLTPKLASMLKDQIPKDLLSKLNTNLESPEIIWNSSTRAELLKFVDQQRTSEDPDGSYDLKDSHGFVYKALSKELYVGNNQVLRSILSIDSSSPETSELPNNAVDSSVNEQHVSDDSLAVSRGKTTDKEDFQLIKNLQFGLTSLQNILTSNPNLASIFSTKEKLLPLFECFSVPVASESNIPQLCLSVLSLLTTCASCLEAMVADGSSLLLLLQMLHYATACREGVLHVLYALASTPELAWAAAKHGGVVYILELLLPLQQEIPLQQRAAAASLLGKLVGQPMHGPRVAITLARFLPDGLVSVIRDGPGEAVVSALEQTTETPELVWTPAMAASLSAQISTMASDLYREQMKGRVVDWDVPEQASAQQEMRDEPQVGGIYVRLFLKDPKFPLRNPKRFLEGLLDQYLSSIAATHYDTQAVDPELPLLLSAALVSLLRVHPALADHVGYLGYVPKLVAAVAYEARRETMSSEDVKNGNYAADKAYESDDGSAQPAQTPQERVRLSCLRVLHQLAASTTCAEAMAATSAGTPQVVPLLMKAIGWQGGSILALETLKRVVVAGNRARDALVAQGLKVGLVEVLLGLLDWRAGGRNGLCSQMKWNESEASIGRVLAIEVLHAFAAEGAHCTKVRDILNASDVWSAYKDQKHDLFLPSNAQSAAAGVAGLIENSSSRLTYALTAPPQQSSQARSPASTSHLNGNQDQFS</sequence>